<evidence type="ECO:0000256" key="1">
    <source>
        <dbReference type="ARBA" id="ARBA00004123"/>
    </source>
</evidence>
<dbReference type="GO" id="GO:0006351">
    <property type="term" value="P:DNA-templated transcription"/>
    <property type="evidence" value="ECO:0007669"/>
    <property type="project" value="InterPro"/>
</dbReference>
<evidence type="ECO:0000259" key="8">
    <source>
        <dbReference type="PROSITE" id="PS50048"/>
    </source>
</evidence>
<feature type="domain" description="Zn(2)-C6 fungal-type" evidence="8">
    <location>
        <begin position="6"/>
        <end position="38"/>
    </location>
</feature>
<dbReference type="Pfam" id="PF00172">
    <property type="entry name" value="Zn_clus"/>
    <property type="match status" value="1"/>
</dbReference>
<dbReference type="InterPro" id="IPR038729">
    <property type="entry name" value="Rad50/SbcC_AAA"/>
</dbReference>
<evidence type="ECO:0000256" key="5">
    <source>
        <dbReference type="ARBA" id="ARBA00023163"/>
    </source>
</evidence>
<accession>A0AAE8SN30</accession>
<keyword evidence="4" id="KW-0238">DNA-binding</keyword>
<keyword evidence="3" id="KW-0805">Transcription regulation</keyword>
<dbReference type="CDD" id="cd12148">
    <property type="entry name" value="fungal_TF_MHR"/>
    <property type="match status" value="1"/>
</dbReference>
<dbReference type="PANTHER" id="PTHR46910:SF37">
    <property type="entry name" value="ZN(II)2CYS6 TRANSCRIPTION FACTOR (EUROFUNG)"/>
    <property type="match status" value="1"/>
</dbReference>
<feature type="compositionally biased region" description="Polar residues" evidence="7">
    <location>
        <begin position="88"/>
        <end position="120"/>
    </location>
</feature>
<dbReference type="Gene3D" id="3.40.50.300">
    <property type="entry name" value="P-loop containing nucleotide triphosphate hydrolases"/>
    <property type="match status" value="2"/>
</dbReference>
<dbReference type="GO" id="GO:0003677">
    <property type="term" value="F:DNA binding"/>
    <property type="evidence" value="ECO:0007669"/>
    <property type="project" value="UniProtKB-KW"/>
</dbReference>
<dbReference type="SUPFAM" id="SSF52540">
    <property type="entry name" value="P-loop containing nucleoside triphosphate hydrolases"/>
    <property type="match status" value="1"/>
</dbReference>
<dbReference type="InterPro" id="IPR050987">
    <property type="entry name" value="AtrR-like"/>
</dbReference>
<evidence type="ECO:0000256" key="4">
    <source>
        <dbReference type="ARBA" id="ARBA00023125"/>
    </source>
</evidence>
<feature type="compositionally biased region" description="Basic and acidic residues" evidence="7">
    <location>
        <begin position="59"/>
        <end position="68"/>
    </location>
</feature>
<keyword evidence="5" id="KW-0804">Transcription</keyword>
<feature type="compositionally biased region" description="Basic residues" evidence="7">
    <location>
        <begin position="41"/>
        <end position="52"/>
    </location>
</feature>
<organism evidence="9 10">
    <name type="scientific">Fusarium torulosum</name>
    <dbReference type="NCBI Taxonomy" id="33205"/>
    <lineage>
        <taxon>Eukaryota</taxon>
        <taxon>Fungi</taxon>
        <taxon>Dikarya</taxon>
        <taxon>Ascomycota</taxon>
        <taxon>Pezizomycotina</taxon>
        <taxon>Sordariomycetes</taxon>
        <taxon>Hypocreomycetidae</taxon>
        <taxon>Hypocreales</taxon>
        <taxon>Nectriaceae</taxon>
        <taxon>Fusarium</taxon>
    </lineage>
</organism>
<dbReference type="CDD" id="cd00067">
    <property type="entry name" value="GAL4"/>
    <property type="match status" value="1"/>
</dbReference>
<evidence type="ECO:0000256" key="7">
    <source>
        <dbReference type="SAM" id="MobiDB-lite"/>
    </source>
</evidence>
<keyword evidence="10" id="KW-1185">Reference proteome</keyword>
<dbReference type="GO" id="GO:0016887">
    <property type="term" value="F:ATP hydrolysis activity"/>
    <property type="evidence" value="ECO:0007669"/>
    <property type="project" value="InterPro"/>
</dbReference>
<evidence type="ECO:0000256" key="3">
    <source>
        <dbReference type="ARBA" id="ARBA00023015"/>
    </source>
</evidence>
<name>A0AAE8SN30_9HYPO</name>
<proteinExistence type="predicted"/>
<dbReference type="SMART" id="SM00906">
    <property type="entry name" value="Fungal_trans"/>
    <property type="match status" value="1"/>
</dbReference>
<dbReference type="EMBL" id="ONZP01000473">
    <property type="protein sequence ID" value="SPJ85454.1"/>
    <property type="molecule type" value="Genomic_DNA"/>
</dbReference>
<dbReference type="GO" id="GO:0005634">
    <property type="term" value="C:nucleus"/>
    <property type="evidence" value="ECO:0007669"/>
    <property type="project" value="UniProtKB-SubCell"/>
</dbReference>
<feature type="region of interest" description="Disordered" evidence="7">
    <location>
        <begin position="41"/>
        <end position="144"/>
    </location>
</feature>
<dbReference type="SMART" id="SM00066">
    <property type="entry name" value="GAL4"/>
    <property type="match status" value="1"/>
</dbReference>
<dbReference type="GO" id="GO:0008270">
    <property type="term" value="F:zinc ion binding"/>
    <property type="evidence" value="ECO:0007669"/>
    <property type="project" value="InterPro"/>
</dbReference>
<dbReference type="InterPro" id="IPR027417">
    <property type="entry name" value="P-loop_NTPase"/>
</dbReference>
<comment type="subcellular location">
    <subcellularLocation>
        <location evidence="1">Nucleus</location>
    </subcellularLocation>
</comment>
<dbReference type="GO" id="GO:0000981">
    <property type="term" value="F:DNA-binding transcription factor activity, RNA polymerase II-specific"/>
    <property type="evidence" value="ECO:0007669"/>
    <property type="project" value="InterPro"/>
</dbReference>
<dbReference type="PROSITE" id="PS50048">
    <property type="entry name" value="ZN2_CY6_FUNGAL_2"/>
    <property type="match status" value="1"/>
</dbReference>
<evidence type="ECO:0000313" key="9">
    <source>
        <dbReference type="EMBL" id="SPJ85454.1"/>
    </source>
</evidence>
<dbReference type="PROSITE" id="PS00463">
    <property type="entry name" value="ZN2_CY6_FUNGAL_1"/>
    <property type="match status" value="1"/>
</dbReference>
<protein>
    <submittedName>
        <fullName evidence="9">Related to transcriptional activator Mut3p</fullName>
    </submittedName>
</protein>
<dbReference type="Pfam" id="PF13476">
    <property type="entry name" value="AAA_23"/>
    <property type="match status" value="1"/>
</dbReference>
<dbReference type="PANTHER" id="PTHR46910">
    <property type="entry name" value="TRANSCRIPTION FACTOR PDR1"/>
    <property type="match status" value="1"/>
</dbReference>
<dbReference type="SUPFAM" id="SSF57701">
    <property type="entry name" value="Zn2/Cys6 DNA-binding domain"/>
    <property type="match status" value="1"/>
</dbReference>
<feature type="compositionally biased region" description="Polar residues" evidence="7">
    <location>
        <begin position="128"/>
        <end position="138"/>
    </location>
</feature>
<dbReference type="Pfam" id="PF04082">
    <property type="entry name" value="Fungal_trans"/>
    <property type="match status" value="1"/>
</dbReference>
<dbReference type="InterPro" id="IPR007219">
    <property type="entry name" value="XnlR_reg_dom"/>
</dbReference>
<dbReference type="InterPro" id="IPR001138">
    <property type="entry name" value="Zn2Cys6_DnaBD"/>
</dbReference>
<dbReference type="Proteomes" id="UP001187734">
    <property type="component" value="Unassembled WGS sequence"/>
</dbReference>
<evidence type="ECO:0000256" key="2">
    <source>
        <dbReference type="ARBA" id="ARBA00022723"/>
    </source>
</evidence>
<dbReference type="InterPro" id="IPR036864">
    <property type="entry name" value="Zn2-C6_fun-type_DNA-bd_sf"/>
</dbReference>
<dbReference type="Gene3D" id="4.10.240.10">
    <property type="entry name" value="Zn(2)-C6 fungal-type DNA-binding domain"/>
    <property type="match status" value="1"/>
</dbReference>
<evidence type="ECO:0000313" key="10">
    <source>
        <dbReference type="Proteomes" id="UP001187734"/>
    </source>
</evidence>
<reference evidence="9" key="1">
    <citation type="submission" date="2018-03" db="EMBL/GenBank/DDBJ databases">
        <authorList>
            <person name="Guldener U."/>
        </authorList>
    </citation>
    <scope>NUCLEOTIDE SEQUENCE</scope>
</reference>
<dbReference type="GO" id="GO:0006302">
    <property type="term" value="P:double-strand break repair"/>
    <property type="evidence" value="ECO:0007669"/>
    <property type="project" value="InterPro"/>
</dbReference>
<comment type="caution">
    <text evidence="9">The sequence shown here is derived from an EMBL/GenBank/DDBJ whole genome shotgun (WGS) entry which is preliminary data.</text>
</comment>
<dbReference type="CDD" id="cd00267">
    <property type="entry name" value="ABC_ATPase"/>
    <property type="match status" value="1"/>
</dbReference>
<keyword evidence="2" id="KW-0479">Metal-binding</keyword>
<sequence length="1484" mass="166217">MVQKRACDACHRRKIQCDSASPNAPCNWCEHQGLDCTFNRVRGRKKQPKPRSKQTTESLSERLARVEKALSQALSNTNGDGNDAAKQLTPNSLPTDSHGSLDVPNQDQAGESAAASQRPSSLFLREPYTTSNSPSLSHESPFASHIPSPAGGLTSAVSYGQIHYLGCHFGHISQHNGMPLLSEEGKQWIIEKTGQDTVFEPGLEHWSTPAPSPAPTNLYELPERAVTEKIFDLFIHSSFSLVFPMVDRELFKTTIEIAYQPSNGEMSLEQLSAKACVLAFVSTISLFEGSLADVPYLDTDLCARKARYLLTDILEVASITTLQVAFMLDMHEVFCGRLRSGAVFHAIACRMVFTLGGHTHIRLKPWKSPITRSERERRQLRMLFWLCYIFDKDVALRTGQPPLMSDDYCDLTLPENYLSCYTYLPQLDDNLSPLAFADEGLTPHLPGDPRLSHIKDRTSRLLYSAQAAKKTPSQLLRDIRELDEELEAWRMSIPPNFRPALSIYDESQVALGGMHLPRSMRHITLHLDYHHLMTAIHRVSGRCMEPDFETNSDKTRWGPGVASSIALSLEASRSTLVYLRAAMVGLTGEAFWIIVFYPTAAMITLFFNILMHPLDERTERDLELLNVAAELISSLPVQRLTPHEISHMKLVLDDQVDINTIVDKHVMLIGNLTHLKYVTARDKLLSLGVRSVRNWIPAGLFSKSLQPSSSGLGSSVPASDVAIQVCKEPVKNERRLATTTNGPLTSDATANPRVERLDLNAEAREYVDSVDLDQSLLLRRDDLVRIGQRIIQVSYETIGHDEVTANYKEFLHRVPQVDGSRTATELVGSSTHVFVAIPRTLTITNFLGIQNTIVINFKQDIHRGLTFLIGENGSGKSTLIEAMIWCQFGRCIRGGLAANDVVNDSVGNDCSVKLDFDNGYSITSYRKHRVYKNRVVVSQYGEPQPQLEHPDTRTTQAAIDELLGTDYETYIRTVVLSHGSAASFLNSTPAQRRELIEASLGLSILDRCGQTSKVLLKSIDIDMNMLEGKLEGKRIEKEAEEAVVSLKRSIHDQASKEDQALDLHMEYHSDISAIQDLIQTKQEKLRRLKSAHMLMRKKKLVVQTSWLGRLQQQISQRFQITTEAQPSRLRKLLQTMDSSILYILLKAVTGLLSMLKIPRDDSQETDRTHSHNEEFINSLTQEINATKSQLSILEKEEELAINHAARLSEQSAQAPRNQKECEALQQQMTIRQNGAATYRHLVETEHSSLHSLCLEHDKLFTKLQELAADRELFVFWSSALSKRTRRASSSSPSSTIKTTANFREHVLAKSMSELNGLLIQVLTVLYDDTRHAHITTGMLRSLFDTESSNITSNSCPSGSVLDHTLAVHPSLAYRKRSSGERKRIDLALFFALLQLVRARSAHRAHYMLVDEVFDNLDSAGQEAVTRCCDAMLQTAVGWVVVITHSQYLVDRDPGVDACKVWVVNARMGQRGTELYVNSRKVCGC</sequence>
<evidence type="ECO:0000256" key="6">
    <source>
        <dbReference type="ARBA" id="ARBA00023242"/>
    </source>
</evidence>
<keyword evidence="6" id="KW-0539">Nucleus</keyword>
<gene>
    <name evidence="9" type="ORF">FTOL_11235</name>
</gene>